<dbReference type="PROSITE" id="PS51257">
    <property type="entry name" value="PROKAR_LIPOPROTEIN"/>
    <property type="match status" value="1"/>
</dbReference>
<dbReference type="InterPro" id="IPR025921">
    <property type="entry name" value="HmuY"/>
</dbReference>
<keyword evidence="1" id="KW-0732">Signal</keyword>
<organism evidence="2 3">
    <name type="scientific">Pedobacter hiemivivus</name>
    <dbReference type="NCBI Taxonomy" id="2530454"/>
    <lineage>
        <taxon>Bacteria</taxon>
        <taxon>Pseudomonadati</taxon>
        <taxon>Bacteroidota</taxon>
        <taxon>Sphingobacteriia</taxon>
        <taxon>Sphingobacteriales</taxon>
        <taxon>Sphingobacteriaceae</taxon>
        <taxon>Pedobacter</taxon>
    </lineage>
</organism>
<evidence type="ECO:0000313" key="3">
    <source>
        <dbReference type="Proteomes" id="UP000291117"/>
    </source>
</evidence>
<evidence type="ECO:0000256" key="1">
    <source>
        <dbReference type="SAM" id="SignalP"/>
    </source>
</evidence>
<dbReference type="RefSeq" id="WP_131606177.1">
    <property type="nucleotide sequence ID" value="NZ_SJSM01000001.1"/>
</dbReference>
<proteinExistence type="predicted"/>
<gene>
    <name evidence="2" type="ORF">EZ444_00550</name>
</gene>
<dbReference type="AlphaFoldDB" id="A0A4R0NJW9"/>
<accession>A0A4R0NJW9</accession>
<dbReference type="OrthoDB" id="5510929at2"/>
<comment type="caution">
    <text evidence="2">The sequence shown here is derived from an EMBL/GenBank/DDBJ whole genome shotgun (WGS) entry which is preliminary data.</text>
</comment>
<keyword evidence="3" id="KW-1185">Reference proteome</keyword>
<sequence length="220" mass="24151">MKKSKLIQGMVMLVVAISFGACTKDEIKPQLEDGKSTIVKDLPGDVGNTVGGAKPFEIFYFSLKTSNKVDKSKLLTADWDIAFAKEYNSYVSVNNGTNDQSYGFGGPGKAAMVVVNQAYDAVKTAPSDDEFEKNGVSAVGWDPGNGNGWYFYELNTHIAVPVKNRTYVLKTADGQYAKLQLISMYKGAPATVSDLNWPAPYFTFRYYVQQDGSRNLSTKD</sequence>
<protein>
    <recommendedName>
        <fullName evidence="4">HmuY family protein</fullName>
    </recommendedName>
</protein>
<dbReference type="CDD" id="cd12105">
    <property type="entry name" value="HmuY"/>
    <property type="match status" value="1"/>
</dbReference>
<evidence type="ECO:0000313" key="2">
    <source>
        <dbReference type="EMBL" id="TCC99204.1"/>
    </source>
</evidence>
<dbReference type="EMBL" id="SJSM01000001">
    <property type="protein sequence ID" value="TCC99204.1"/>
    <property type="molecule type" value="Genomic_DNA"/>
</dbReference>
<reference evidence="2 3" key="1">
    <citation type="submission" date="2019-02" db="EMBL/GenBank/DDBJ databases">
        <title>Pedobacter sp. RP-3-8 sp. nov., isolated from Arctic soil.</title>
        <authorList>
            <person name="Dahal R.H."/>
        </authorList>
    </citation>
    <scope>NUCLEOTIDE SEQUENCE [LARGE SCALE GENOMIC DNA]</scope>
    <source>
        <strain evidence="2 3">RP-3-8</strain>
    </source>
</reference>
<name>A0A4R0NJW9_9SPHI</name>
<feature type="chain" id="PRO_5020509630" description="HmuY family protein" evidence="1">
    <location>
        <begin position="24"/>
        <end position="220"/>
    </location>
</feature>
<feature type="signal peptide" evidence="1">
    <location>
        <begin position="1"/>
        <end position="23"/>
    </location>
</feature>
<evidence type="ECO:0008006" key="4">
    <source>
        <dbReference type="Google" id="ProtNLM"/>
    </source>
</evidence>
<dbReference type="Proteomes" id="UP000291117">
    <property type="component" value="Unassembled WGS sequence"/>
</dbReference>